<proteinExistence type="predicted"/>
<feature type="compositionally biased region" description="Low complexity" evidence="1">
    <location>
        <begin position="85"/>
        <end position="96"/>
    </location>
</feature>
<accession>A0A0D7AGL3</accession>
<dbReference type="AlphaFoldDB" id="A0A0D7AGL3"/>
<organism evidence="2 3">
    <name type="scientific">Fistulina hepatica ATCC 64428</name>
    <dbReference type="NCBI Taxonomy" id="1128425"/>
    <lineage>
        <taxon>Eukaryota</taxon>
        <taxon>Fungi</taxon>
        <taxon>Dikarya</taxon>
        <taxon>Basidiomycota</taxon>
        <taxon>Agaricomycotina</taxon>
        <taxon>Agaricomycetes</taxon>
        <taxon>Agaricomycetidae</taxon>
        <taxon>Agaricales</taxon>
        <taxon>Fistulinaceae</taxon>
        <taxon>Fistulina</taxon>
    </lineage>
</organism>
<protein>
    <submittedName>
        <fullName evidence="2">Uncharacterized protein</fullName>
    </submittedName>
</protein>
<name>A0A0D7AGL3_9AGAR</name>
<feature type="compositionally biased region" description="Polar residues" evidence="1">
    <location>
        <begin position="61"/>
        <end position="76"/>
    </location>
</feature>
<gene>
    <name evidence="2" type="ORF">FISHEDRAFT_72209</name>
</gene>
<dbReference type="Proteomes" id="UP000054144">
    <property type="component" value="Unassembled WGS sequence"/>
</dbReference>
<feature type="compositionally biased region" description="Low complexity" evidence="1">
    <location>
        <begin position="130"/>
        <end position="150"/>
    </location>
</feature>
<evidence type="ECO:0000313" key="3">
    <source>
        <dbReference type="Proteomes" id="UP000054144"/>
    </source>
</evidence>
<evidence type="ECO:0000256" key="1">
    <source>
        <dbReference type="SAM" id="MobiDB-lite"/>
    </source>
</evidence>
<reference evidence="2 3" key="1">
    <citation type="journal article" date="2015" name="Fungal Genet. Biol.">
        <title>Evolution of novel wood decay mechanisms in Agaricales revealed by the genome sequences of Fistulina hepatica and Cylindrobasidium torrendii.</title>
        <authorList>
            <person name="Floudas D."/>
            <person name="Held B.W."/>
            <person name="Riley R."/>
            <person name="Nagy L.G."/>
            <person name="Koehler G."/>
            <person name="Ransdell A.S."/>
            <person name="Younus H."/>
            <person name="Chow J."/>
            <person name="Chiniquy J."/>
            <person name="Lipzen A."/>
            <person name="Tritt A."/>
            <person name="Sun H."/>
            <person name="Haridas S."/>
            <person name="LaButti K."/>
            <person name="Ohm R.A."/>
            <person name="Kues U."/>
            <person name="Blanchette R.A."/>
            <person name="Grigoriev I.V."/>
            <person name="Minto R.E."/>
            <person name="Hibbett D.S."/>
        </authorList>
    </citation>
    <scope>NUCLEOTIDE SEQUENCE [LARGE SCALE GENOMIC DNA]</scope>
    <source>
        <strain evidence="2 3">ATCC 64428</strain>
    </source>
</reference>
<feature type="region of interest" description="Disordered" evidence="1">
    <location>
        <begin position="1"/>
        <end position="192"/>
    </location>
</feature>
<sequence>MPLTSKSPGSNAPATSATPPTTPEKGSRLGKSVKAGIRRLRTVSSGHLLSPSHLRRRSLGNVSLASSTGAPTQPSAATKDRRRGSFSSGDSTSQGSDSHHLSASPRKLKKTHLLPQDGLDHDDSQHTRSDSFASTASAASTAPSNHASPAGDNRGTLPGEEGANEFTMEPVEESPSEALDPDSVEAVERESAGGRAPNIITVAALHVVSELTSGSPEGIPIAASMSVVGATTSELADASPPPIDLHPSAAAATVVEVPIDAIPSQSNNFIPSEPSLLDETEHLVPVEKIDPVSAPAVASHEVTEASSVPHNASTSSVPALQGAAPLPVEPIIATVEKPPASCPADIVPGTLLTPVVSNTQPELNESTPVLAKPASQPGHDFVVVTMSEVADARLELPTEKSTPVVAEDVLPGAREPLQGAPISAVCNGVVPKSTVVEKDEVPAAHTADFVPTAAVVDVERKDDSGNEDEDDESIEMGLPELASATVLFSKLVKLPKTVFGLPQTMWGYATWVVRPQQ</sequence>
<dbReference type="EMBL" id="KN881696">
    <property type="protein sequence ID" value="KIY49983.1"/>
    <property type="molecule type" value="Genomic_DNA"/>
</dbReference>
<keyword evidence="3" id="KW-1185">Reference proteome</keyword>
<feature type="compositionally biased region" description="Basic and acidic residues" evidence="1">
    <location>
        <begin position="118"/>
        <end position="129"/>
    </location>
</feature>
<feature type="compositionally biased region" description="Acidic residues" evidence="1">
    <location>
        <begin position="170"/>
        <end position="185"/>
    </location>
</feature>
<feature type="compositionally biased region" description="Low complexity" evidence="1">
    <location>
        <begin position="7"/>
        <end position="19"/>
    </location>
</feature>
<evidence type="ECO:0000313" key="2">
    <source>
        <dbReference type="EMBL" id="KIY49983.1"/>
    </source>
</evidence>